<gene>
    <name evidence="1" type="ORF">TVAG_188520</name>
</gene>
<accession>A2G8V1</accession>
<name>A2G8V1_TRIV3</name>
<evidence type="ECO:0000313" key="2">
    <source>
        <dbReference type="Proteomes" id="UP000001542"/>
    </source>
</evidence>
<keyword evidence="2" id="KW-1185">Reference proteome</keyword>
<organism evidence="1 2">
    <name type="scientific">Trichomonas vaginalis (strain ATCC PRA-98 / G3)</name>
    <dbReference type="NCBI Taxonomy" id="412133"/>
    <lineage>
        <taxon>Eukaryota</taxon>
        <taxon>Metamonada</taxon>
        <taxon>Parabasalia</taxon>
        <taxon>Trichomonadida</taxon>
        <taxon>Trichomonadidae</taxon>
        <taxon>Trichomonas</taxon>
    </lineage>
</organism>
<dbReference type="VEuPathDB" id="TrichDB:TVAG_188520"/>
<protein>
    <submittedName>
        <fullName evidence="1">Uncharacterized protein</fullName>
    </submittedName>
</protein>
<dbReference type="AlphaFoldDB" id="A2G8V1"/>
<dbReference type="KEGG" id="tva:4744061"/>
<dbReference type="PANTHER" id="PTHR48159">
    <property type="entry name" value="MULE DOMAIN-CONTAINING PROTEIN"/>
    <property type="match status" value="1"/>
</dbReference>
<dbReference type="OrthoDB" id="2397870at2759"/>
<dbReference type="VEuPathDB" id="TrichDB:TVAGG3_0435730"/>
<dbReference type="PANTHER" id="PTHR48159:SF1">
    <property type="entry name" value="MEMBRANE-ASSOCIATED GIANT PROTEIN ANTIGEN, PUTATIVE-RELATED"/>
    <property type="match status" value="1"/>
</dbReference>
<dbReference type="EMBL" id="DS114656">
    <property type="protein sequence ID" value="EAX86419.1"/>
    <property type="molecule type" value="Genomic_DNA"/>
</dbReference>
<dbReference type="SMR" id="A2G8V1"/>
<reference evidence="1" key="2">
    <citation type="journal article" date="2007" name="Science">
        <title>Draft genome sequence of the sexually transmitted pathogen Trichomonas vaginalis.</title>
        <authorList>
            <person name="Carlton J.M."/>
            <person name="Hirt R.P."/>
            <person name="Silva J.C."/>
            <person name="Delcher A.L."/>
            <person name="Schatz M."/>
            <person name="Zhao Q."/>
            <person name="Wortman J.R."/>
            <person name="Bidwell S.L."/>
            <person name="Alsmark U.C.M."/>
            <person name="Besteiro S."/>
            <person name="Sicheritz-Ponten T."/>
            <person name="Noel C.J."/>
            <person name="Dacks J.B."/>
            <person name="Foster P.G."/>
            <person name="Simillion C."/>
            <person name="Van de Peer Y."/>
            <person name="Miranda-Saavedra D."/>
            <person name="Barton G.J."/>
            <person name="Westrop G.D."/>
            <person name="Mueller S."/>
            <person name="Dessi D."/>
            <person name="Fiori P.L."/>
            <person name="Ren Q."/>
            <person name="Paulsen I."/>
            <person name="Zhang H."/>
            <person name="Bastida-Corcuera F.D."/>
            <person name="Simoes-Barbosa A."/>
            <person name="Brown M.T."/>
            <person name="Hayes R.D."/>
            <person name="Mukherjee M."/>
            <person name="Okumura C.Y."/>
            <person name="Schneider R."/>
            <person name="Smith A.J."/>
            <person name="Vanacova S."/>
            <person name="Villalvazo M."/>
            <person name="Haas B.J."/>
            <person name="Pertea M."/>
            <person name="Feldblyum T.V."/>
            <person name="Utterback T.R."/>
            <person name="Shu C.L."/>
            <person name="Osoegawa K."/>
            <person name="de Jong P.J."/>
            <person name="Hrdy I."/>
            <person name="Horvathova L."/>
            <person name="Zubacova Z."/>
            <person name="Dolezal P."/>
            <person name="Malik S.B."/>
            <person name="Logsdon J.M. Jr."/>
            <person name="Henze K."/>
            <person name="Gupta A."/>
            <person name="Wang C.C."/>
            <person name="Dunne R.L."/>
            <person name="Upcroft J.A."/>
            <person name="Upcroft P."/>
            <person name="White O."/>
            <person name="Salzberg S.L."/>
            <person name="Tang P."/>
            <person name="Chiu C.-H."/>
            <person name="Lee Y.-S."/>
            <person name="Embley T.M."/>
            <person name="Coombs G.H."/>
            <person name="Mottram J.C."/>
            <person name="Tachezy J."/>
            <person name="Fraser-Liggett C.M."/>
            <person name="Johnson P.J."/>
        </authorList>
    </citation>
    <scope>NUCLEOTIDE SEQUENCE [LARGE SCALE GENOMIC DNA]</scope>
    <source>
        <strain evidence="1">G3</strain>
    </source>
</reference>
<proteinExistence type="predicted"/>
<evidence type="ECO:0000313" key="1">
    <source>
        <dbReference type="EMBL" id="EAX86419.1"/>
    </source>
</evidence>
<reference evidence="1" key="1">
    <citation type="submission" date="2006-10" db="EMBL/GenBank/DDBJ databases">
        <authorList>
            <person name="Amadeo P."/>
            <person name="Zhao Q."/>
            <person name="Wortman J."/>
            <person name="Fraser-Liggett C."/>
            <person name="Carlton J."/>
        </authorList>
    </citation>
    <scope>NUCLEOTIDE SEQUENCE</scope>
    <source>
        <strain evidence="1">G3</strain>
    </source>
</reference>
<dbReference type="InParanoid" id="A2G8V1"/>
<sequence length="162" mass="18762">MQNMRKKQMLPMIKFWSCSTQIQQHLNTLTDNGVTTYQDGLLVTGVKATQLTILPKLILEHSNMTIFLIEKNLRIDDVIIEIYTKVIPSFVIKLKIDQNPVDDRVIRIMEKATNAEIDVKRQRKIESISMLNRLLNAVSDDSIDPTKIYPTLKVLLQRTHFI</sequence>
<dbReference type="Proteomes" id="UP000001542">
    <property type="component" value="Unassembled WGS sequence"/>
</dbReference>
<dbReference type="RefSeq" id="XP_001299349.1">
    <property type="nucleotide sequence ID" value="XM_001299348.1"/>
</dbReference>